<dbReference type="PANTHER" id="PTHR43669">
    <property type="entry name" value="5-KETO-D-GLUCONATE 5-REDUCTASE"/>
    <property type="match status" value="1"/>
</dbReference>
<keyword evidence="4" id="KW-1185">Reference proteome</keyword>
<comment type="caution">
    <text evidence="3">The sequence shown here is derived from an EMBL/GenBank/DDBJ whole genome shotgun (WGS) entry which is preliminary data.</text>
</comment>
<evidence type="ECO:0000256" key="2">
    <source>
        <dbReference type="ARBA" id="ARBA00023002"/>
    </source>
</evidence>
<evidence type="ECO:0000313" key="4">
    <source>
        <dbReference type="Proteomes" id="UP000591948"/>
    </source>
</evidence>
<gene>
    <name evidence="3" type="ORF">HKBW3S33_02194</name>
</gene>
<keyword evidence="2" id="KW-0560">Oxidoreductase</keyword>
<dbReference type="InterPro" id="IPR036291">
    <property type="entry name" value="NAD(P)-bd_dom_sf"/>
</dbReference>
<dbReference type="InterPro" id="IPR002347">
    <property type="entry name" value="SDR_fam"/>
</dbReference>
<dbReference type="PANTHER" id="PTHR43669:SF3">
    <property type="entry name" value="ALCOHOL DEHYDROGENASE, PUTATIVE (AFU_ORTHOLOGUE AFUA_3G03445)-RELATED"/>
    <property type="match status" value="1"/>
</dbReference>
<evidence type="ECO:0000313" key="3">
    <source>
        <dbReference type="EMBL" id="GFP28778.1"/>
    </source>
</evidence>
<dbReference type="RefSeq" id="WP_176234033.1">
    <property type="nucleotide sequence ID" value="NZ_BLRY01000405.1"/>
</dbReference>
<dbReference type="SUPFAM" id="SSF51735">
    <property type="entry name" value="NAD(P)-binding Rossmann-fold domains"/>
    <property type="match status" value="1"/>
</dbReference>
<organism evidence="3 4">
    <name type="scientific">Candidatus Hakubella thermalkaliphila</name>
    <dbReference type="NCBI Taxonomy" id="2754717"/>
    <lineage>
        <taxon>Bacteria</taxon>
        <taxon>Bacillati</taxon>
        <taxon>Actinomycetota</taxon>
        <taxon>Actinomycetota incertae sedis</taxon>
        <taxon>Candidatus Hakubellales</taxon>
        <taxon>Candidatus Hakubellaceae</taxon>
        <taxon>Candidatus Hakubella</taxon>
    </lineage>
</organism>
<reference evidence="3 4" key="1">
    <citation type="journal article" date="2020" name="Front. Microbiol.">
        <title>Single-cell genomics of novel Actinobacteria with the Wood-Ljungdahl pathway discovered in a serpentinizing system.</title>
        <authorList>
            <person name="Merino N."/>
            <person name="Kawai M."/>
            <person name="Boyd E.S."/>
            <person name="Colman D.R."/>
            <person name="McGlynn S.E."/>
            <person name="Nealson K.H."/>
            <person name="Kurokawa K."/>
            <person name="Hongoh Y."/>
        </authorList>
    </citation>
    <scope>NUCLEOTIDE SEQUENCE [LARGE SCALE GENOMIC DNA]</scope>
    <source>
        <strain evidence="3 4">S33</strain>
    </source>
</reference>
<dbReference type="EMBL" id="BLRY01000405">
    <property type="protein sequence ID" value="GFP28778.1"/>
    <property type="molecule type" value="Genomic_DNA"/>
</dbReference>
<feature type="non-terminal residue" evidence="3">
    <location>
        <position position="71"/>
    </location>
</feature>
<comment type="similarity">
    <text evidence="1">Belongs to the short-chain dehydrogenases/reductases (SDR) family.</text>
</comment>
<dbReference type="Pfam" id="PF00106">
    <property type="entry name" value="adh_short"/>
    <property type="match status" value="1"/>
</dbReference>
<dbReference type="GO" id="GO:0016491">
    <property type="term" value="F:oxidoreductase activity"/>
    <property type="evidence" value="ECO:0007669"/>
    <property type="project" value="UniProtKB-KW"/>
</dbReference>
<name>A0A6V8P8Z8_9ACTN</name>
<evidence type="ECO:0000256" key="1">
    <source>
        <dbReference type="ARBA" id="ARBA00006484"/>
    </source>
</evidence>
<evidence type="ECO:0008006" key="5">
    <source>
        <dbReference type="Google" id="ProtNLM"/>
    </source>
</evidence>
<dbReference type="Gene3D" id="3.40.50.720">
    <property type="entry name" value="NAD(P)-binding Rossmann-like Domain"/>
    <property type="match status" value="1"/>
</dbReference>
<accession>A0A6V8P8Z8</accession>
<proteinExistence type="inferred from homology"/>
<dbReference type="AlphaFoldDB" id="A0A6V8P8Z8"/>
<dbReference type="Proteomes" id="UP000591948">
    <property type="component" value="Unassembled WGS sequence"/>
</dbReference>
<protein>
    <recommendedName>
        <fullName evidence="5">3-oxoacyl-[acyl-carrier protein] reductase</fullName>
    </recommendedName>
</protein>
<sequence length="71" mass="7248">MRLKDKTVIITGAGRGIGRTLALALAREGAHIGVCDVDEVGAEETAAQVAAEGGNSLSLVADVTRLADMEL</sequence>